<proteinExistence type="predicted"/>
<gene>
    <name evidence="1" type="ORF">O181_010974</name>
</gene>
<protein>
    <submittedName>
        <fullName evidence="1">Uncharacterized protein</fullName>
    </submittedName>
</protein>
<name>A0A9Q3BTN5_9BASI</name>
<dbReference type="OrthoDB" id="3059824at2759"/>
<accession>A0A9Q3BTN5</accession>
<sequence length="172" mass="19105">MPVMVNEIPPGGEVMVDEVQASQQNSPGVSSVVDETHSLVEECSDRRGLPSEEQPRASRIKIIGPRHPTIITGEVIHQNILPYSRRANALITVSDDSPQTFKKAITSKNKEVWVSAIKKELSSMNSMGVWEIFSADKEVTAKWSLIENSFGLTIECCMKTKKIQSHRTKISN</sequence>
<organism evidence="1 2">
    <name type="scientific">Austropuccinia psidii MF-1</name>
    <dbReference type="NCBI Taxonomy" id="1389203"/>
    <lineage>
        <taxon>Eukaryota</taxon>
        <taxon>Fungi</taxon>
        <taxon>Dikarya</taxon>
        <taxon>Basidiomycota</taxon>
        <taxon>Pucciniomycotina</taxon>
        <taxon>Pucciniomycetes</taxon>
        <taxon>Pucciniales</taxon>
        <taxon>Sphaerophragmiaceae</taxon>
        <taxon>Austropuccinia</taxon>
    </lineage>
</organism>
<comment type="caution">
    <text evidence="1">The sequence shown here is derived from an EMBL/GenBank/DDBJ whole genome shotgun (WGS) entry which is preliminary data.</text>
</comment>
<evidence type="ECO:0000313" key="1">
    <source>
        <dbReference type="EMBL" id="MBW0471259.1"/>
    </source>
</evidence>
<reference evidence="1" key="1">
    <citation type="submission" date="2021-03" db="EMBL/GenBank/DDBJ databases">
        <title>Draft genome sequence of rust myrtle Austropuccinia psidii MF-1, a brazilian biotype.</title>
        <authorList>
            <person name="Quecine M.C."/>
            <person name="Pachon D.M.R."/>
            <person name="Bonatelli M.L."/>
            <person name="Correr F.H."/>
            <person name="Franceschini L.M."/>
            <person name="Leite T.F."/>
            <person name="Margarido G.R.A."/>
            <person name="Almeida C.A."/>
            <person name="Ferrarezi J.A."/>
            <person name="Labate C.A."/>
        </authorList>
    </citation>
    <scope>NUCLEOTIDE SEQUENCE</scope>
    <source>
        <strain evidence="1">MF-1</strain>
    </source>
</reference>
<dbReference type="EMBL" id="AVOT02002709">
    <property type="protein sequence ID" value="MBW0471259.1"/>
    <property type="molecule type" value="Genomic_DNA"/>
</dbReference>
<dbReference type="AlphaFoldDB" id="A0A9Q3BTN5"/>
<evidence type="ECO:0000313" key="2">
    <source>
        <dbReference type="Proteomes" id="UP000765509"/>
    </source>
</evidence>
<keyword evidence="2" id="KW-1185">Reference proteome</keyword>
<dbReference type="Proteomes" id="UP000765509">
    <property type="component" value="Unassembled WGS sequence"/>
</dbReference>